<evidence type="ECO:0000313" key="3">
    <source>
        <dbReference type="EMBL" id="QJE73469.1"/>
    </source>
</evidence>
<reference evidence="3" key="1">
    <citation type="submission" date="2020-04" db="EMBL/GenBank/DDBJ databases">
        <title>A desert anoxygenic phototrophic bacterium fixes CO2 using RubisCO under aerobic conditions.</title>
        <authorList>
            <person name="Tang K."/>
        </authorList>
    </citation>
    <scope>NUCLEOTIDE SEQUENCE [LARGE SCALE GENOMIC DNA]</scope>
    <source>
        <strain evidence="3">MIMtkB3</strain>
    </source>
</reference>
<name>A0A858R7C0_9PROT</name>
<dbReference type="KEGG" id="acru:HHL28_10520"/>
<feature type="region of interest" description="Disordered" evidence="1">
    <location>
        <begin position="1"/>
        <end position="31"/>
    </location>
</feature>
<gene>
    <name evidence="3" type="ORF">HHL28_10520</name>
</gene>
<dbReference type="GO" id="GO:0016787">
    <property type="term" value="F:hydrolase activity"/>
    <property type="evidence" value="ECO:0007669"/>
    <property type="project" value="UniProtKB-KW"/>
</dbReference>
<dbReference type="Gene3D" id="1.10.10.2520">
    <property type="entry name" value="Cell wall hydrolase SleB, domain 1"/>
    <property type="match status" value="1"/>
</dbReference>
<feature type="compositionally biased region" description="Pro residues" evidence="1">
    <location>
        <begin position="10"/>
        <end position="28"/>
    </location>
</feature>
<dbReference type="InterPro" id="IPR042047">
    <property type="entry name" value="SleB_dom1"/>
</dbReference>
<keyword evidence="4" id="KW-1185">Reference proteome</keyword>
<sequence>MVMLSACASRPPPAPPPVAAPAPPPGPSPQELAFRAQEIECLAQAVYFEARGESEKGRQGVAAVVMNRVGHGSFPDTVCGVVRQGGETPPCQFSWYCDGKPEQAKEPEAWAEAKRIAELAFDKKLPDPTNGALYFHHLDAKPDWKEVFDQTARIDGHLYYKPRSLAQI</sequence>
<accession>A0A858R7C0</accession>
<dbReference type="InterPro" id="IPR011105">
    <property type="entry name" value="Cell_wall_hydrolase_SleB"/>
</dbReference>
<organism evidence="3 4">
    <name type="scientific">Aerophototrophica crusticola</name>
    <dbReference type="NCBI Taxonomy" id="1709002"/>
    <lineage>
        <taxon>Bacteria</taxon>
        <taxon>Pseudomonadati</taxon>
        <taxon>Pseudomonadota</taxon>
        <taxon>Alphaproteobacteria</taxon>
        <taxon>Rhodospirillales</taxon>
        <taxon>Rhodospirillaceae</taxon>
        <taxon>Aerophototrophica</taxon>
    </lineage>
</organism>
<protein>
    <submittedName>
        <fullName evidence="3">Cell wall hydrolase</fullName>
    </submittedName>
</protein>
<dbReference type="EMBL" id="CP051775">
    <property type="protein sequence ID" value="QJE73469.1"/>
    <property type="molecule type" value="Genomic_DNA"/>
</dbReference>
<evidence type="ECO:0000313" key="4">
    <source>
        <dbReference type="Proteomes" id="UP000501891"/>
    </source>
</evidence>
<dbReference type="AlphaFoldDB" id="A0A858R7C0"/>
<dbReference type="Proteomes" id="UP000501891">
    <property type="component" value="Chromosome"/>
</dbReference>
<evidence type="ECO:0000256" key="1">
    <source>
        <dbReference type="SAM" id="MobiDB-lite"/>
    </source>
</evidence>
<feature type="domain" description="Cell wall hydrolase SleB" evidence="2">
    <location>
        <begin position="52"/>
        <end position="160"/>
    </location>
</feature>
<proteinExistence type="predicted"/>
<evidence type="ECO:0000259" key="2">
    <source>
        <dbReference type="Pfam" id="PF07486"/>
    </source>
</evidence>
<keyword evidence="3" id="KW-0378">Hydrolase</keyword>
<dbReference type="Pfam" id="PF07486">
    <property type="entry name" value="Hydrolase_2"/>
    <property type="match status" value="1"/>
</dbReference>